<name>A0A8H7XSY3_PSICU</name>
<organism evidence="1">
    <name type="scientific">Psilocybe cubensis</name>
    <name type="common">Psychedelic mushroom</name>
    <name type="synonym">Stropharia cubensis</name>
    <dbReference type="NCBI Taxonomy" id="181762"/>
    <lineage>
        <taxon>Eukaryota</taxon>
        <taxon>Fungi</taxon>
        <taxon>Dikarya</taxon>
        <taxon>Basidiomycota</taxon>
        <taxon>Agaricomycotina</taxon>
        <taxon>Agaricomycetes</taxon>
        <taxon>Agaricomycetidae</taxon>
        <taxon>Agaricales</taxon>
        <taxon>Agaricineae</taxon>
        <taxon>Strophariaceae</taxon>
        <taxon>Psilocybe</taxon>
    </lineage>
</organism>
<sequence>MPSIVDLNLPKLLVRKKAAECSEDSSSKELLLESEQRDAERDESKPFFQDTHSSASLLNTFCVLVCIACATLSWYNSFSHPLSVQNAPFPTDNYRTVHRSKYNSLRRPSPFIGFDYLPRSKPAKPRRLVNFPVSISLVNASNVDQVFSDDPGSEWTETGLISREDRTVMISPSVSTFHVGSMDQITYIIRLKVSTIVQFRAVDYGMERCILTIRMSSATTDVLDVPRGVSIHRLDASHGPLDLKKLSYSNRPTRISTMGALQVSPGTLSDWQTEFHCMWDTLHIFEFGYTGQAIDEYRDNSTFTIQWSQNKEEEDPDTGTSSTMYSYCSCTDILLAIFLVQRESI</sequence>
<gene>
    <name evidence="1" type="ORF">JR316_009000</name>
</gene>
<proteinExistence type="predicted"/>
<comment type="caution">
    <text evidence="1">The sequence shown here is derived from an EMBL/GenBank/DDBJ whole genome shotgun (WGS) entry which is preliminary data.</text>
</comment>
<reference evidence="1" key="1">
    <citation type="submission" date="2021-02" db="EMBL/GenBank/DDBJ databases">
        <title>Psilocybe cubensis genome.</title>
        <authorList>
            <person name="Mckernan K.J."/>
            <person name="Crawford S."/>
            <person name="Trippe A."/>
            <person name="Kane L.T."/>
            <person name="Mclaughlin S."/>
        </authorList>
    </citation>
    <scope>NUCLEOTIDE SEQUENCE [LARGE SCALE GENOMIC DNA]</scope>
    <source>
        <strain evidence="1">MGC-MH-2018</strain>
    </source>
</reference>
<accession>A0A8H7XSY3</accession>
<protein>
    <recommendedName>
        <fullName evidence="2">Ubiquitin 3 binding protein But2 C-terminal domain-containing protein</fullName>
    </recommendedName>
</protein>
<dbReference type="AlphaFoldDB" id="A0A8H7XSY3"/>
<evidence type="ECO:0008006" key="2">
    <source>
        <dbReference type="Google" id="ProtNLM"/>
    </source>
</evidence>
<evidence type="ECO:0000313" key="1">
    <source>
        <dbReference type="EMBL" id="KAG5165421.1"/>
    </source>
</evidence>
<dbReference type="EMBL" id="JAFIQS010000009">
    <property type="protein sequence ID" value="KAG5165421.1"/>
    <property type="molecule type" value="Genomic_DNA"/>
</dbReference>
<dbReference type="OrthoDB" id="3350619at2759"/>